<feature type="compositionally biased region" description="Polar residues" evidence="7">
    <location>
        <begin position="8"/>
        <end position="24"/>
    </location>
</feature>
<gene>
    <name evidence="10" type="primary">KNAG0D00550</name>
    <name evidence="10" type="ordered locus">KNAG_0D00550</name>
</gene>
<evidence type="ECO:0000313" key="11">
    <source>
        <dbReference type="Proteomes" id="UP000006310"/>
    </source>
</evidence>
<dbReference type="InterPro" id="IPR029057">
    <property type="entry name" value="PRTase-like"/>
</dbReference>
<name>J7RXJ4_HUIN7</name>
<evidence type="ECO:0000256" key="5">
    <source>
        <dbReference type="ARBA" id="ARBA00022777"/>
    </source>
</evidence>
<dbReference type="EC" id="2.7.1.48" evidence="6"/>
<organism evidence="10 11">
    <name type="scientific">Huiozyma naganishii (strain ATCC MYA-139 / BCRC 22969 / CBS 8797 / KCTC 17520 / NBRC 10181 / NCYC 3082 / Yp74L-3)</name>
    <name type="common">Yeast</name>
    <name type="synonym">Kazachstania naganishii</name>
    <dbReference type="NCBI Taxonomy" id="1071383"/>
    <lineage>
        <taxon>Eukaryota</taxon>
        <taxon>Fungi</taxon>
        <taxon>Dikarya</taxon>
        <taxon>Ascomycota</taxon>
        <taxon>Saccharomycotina</taxon>
        <taxon>Saccharomycetes</taxon>
        <taxon>Saccharomycetales</taxon>
        <taxon>Saccharomycetaceae</taxon>
        <taxon>Huiozyma</taxon>
    </lineage>
</organism>
<comment type="similarity">
    <text evidence="6">Belongs to the uridine kinase family.</text>
</comment>
<dbReference type="AlphaFoldDB" id="J7RXJ4"/>
<dbReference type="Gene3D" id="3.40.50.300">
    <property type="entry name" value="P-loop containing nucleotide triphosphate hydrolases"/>
    <property type="match status" value="1"/>
</dbReference>
<dbReference type="GeneID" id="34525496"/>
<evidence type="ECO:0000256" key="7">
    <source>
        <dbReference type="SAM" id="MobiDB-lite"/>
    </source>
</evidence>
<evidence type="ECO:0000256" key="1">
    <source>
        <dbReference type="ARBA" id="ARBA00004690"/>
    </source>
</evidence>
<dbReference type="NCBIfam" id="TIGR00235">
    <property type="entry name" value="udk"/>
    <property type="match status" value="1"/>
</dbReference>
<keyword evidence="3 6" id="KW-0808">Transferase</keyword>
<dbReference type="eggNOG" id="KOG4203">
    <property type="taxonomic scope" value="Eukaryota"/>
</dbReference>
<dbReference type="PRINTS" id="PR00988">
    <property type="entry name" value="URIDINKINASE"/>
</dbReference>
<dbReference type="InterPro" id="IPR000764">
    <property type="entry name" value="Uridine_kinase-like"/>
</dbReference>
<reference evidence="10 11" key="1">
    <citation type="journal article" date="2011" name="Proc. Natl. Acad. Sci. U.S.A.">
        <title>Evolutionary erosion of yeast sex chromosomes by mating-type switching accidents.</title>
        <authorList>
            <person name="Gordon J.L."/>
            <person name="Armisen D."/>
            <person name="Proux-Wera E."/>
            <person name="Oheigeartaigh S.S."/>
            <person name="Byrne K.P."/>
            <person name="Wolfe K.H."/>
        </authorList>
    </citation>
    <scope>NUCLEOTIDE SEQUENCE [LARGE SCALE GENOMIC DNA]</scope>
    <source>
        <strain evidence="11">ATCC MYA-139 / BCRC 22969 / CBS 8797 / CCRC 22969 / KCTC 17520 / NBRC 10181 / NCYC 3082</strain>
    </source>
</reference>
<evidence type="ECO:0000256" key="4">
    <source>
        <dbReference type="ARBA" id="ARBA00022741"/>
    </source>
</evidence>
<evidence type="ECO:0000256" key="6">
    <source>
        <dbReference type="RuleBase" id="RU003825"/>
    </source>
</evidence>
<dbReference type="InterPro" id="IPR000836">
    <property type="entry name" value="PRTase_dom"/>
</dbReference>
<evidence type="ECO:0000259" key="9">
    <source>
        <dbReference type="Pfam" id="PF14681"/>
    </source>
</evidence>
<dbReference type="GO" id="GO:0043771">
    <property type="term" value="F:cytidine kinase activity"/>
    <property type="evidence" value="ECO:0007669"/>
    <property type="project" value="RHEA"/>
</dbReference>
<dbReference type="FunFam" id="3.40.50.300:FF:000339">
    <property type="entry name" value="Uridine kinase"/>
    <property type="match status" value="1"/>
</dbReference>
<sequence length="482" mass="54248">MCIRNETIENSGDNMTVEDTSGNTRVPRYQPPWNTPYIIGIGGTSGSGKTSVASQIVTAINVPWTVLLSLDNFYKPLTPEEGKAAFENKYDFDNPRAIDMDLAYHCLRSLKEGKCFEVPVYSFVNHNRVPGKSIRIYGASVIILEGIYALQDVRILDLMNLKIYVDADLDVCLARRLSRDIVERGRDLDGCLSQWERFVKPNAVKYVRPTMRNADVVVPSMSDNRVAVEYLVSHIRSKLRAKSYEHVKELNLLEGTDLTPLDENPRVHKMHKTPQVLALITMLLDKTVCREDFIFYFDRLSTILLSKVLENIPLEGHTEIVTASNNAMANSAMINFDKVAAVDLIRSGDCFIHSLRKTLPNVPIGKLLIQSDSYTGEPQLHCEFLPRGINKFKKVMLLETQIISGASMVMAIQVLLDHGVSVSCIDVVVFTATEQGLRRILNAFDGKVNVYVAILVTTEQLHNGNKEWCLSRFVERLYFGCP</sequence>
<dbReference type="Pfam" id="PF00485">
    <property type="entry name" value="PRK"/>
    <property type="match status" value="1"/>
</dbReference>
<dbReference type="UniPathway" id="UPA00574">
    <property type="reaction ID" value="UER00637"/>
</dbReference>
<dbReference type="Gene3D" id="3.40.50.2020">
    <property type="match status" value="1"/>
</dbReference>
<feature type="domain" description="Phosphoribosyltransferase" evidence="9">
    <location>
        <begin position="272"/>
        <end position="454"/>
    </location>
</feature>
<dbReference type="CDD" id="cd02023">
    <property type="entry name" value="UMPK"/>
    <property type="match status" value="1"/>
</dbReference>
<reference evidence="11" key="2">
    <citation type="submission" date="2012-08" db="EMBL/GenBank/DDBJ databases">
        <title>Genome sequence of Kazachstania naganishii.</title>
        <authorList>
            <person name="Gordon J.L."/>
            <person name="Armisen D."/>
            <person name="Proux-Wera E."/>
            <person name="OhEigeartaigh S.S."/>
            <person name="Byrne K.P."/>
            <person name="Wolfe K.H."/>
        </authorList>
    </citation>
    <scope>NUCLEOTIDE SEQUENCE [LARGE SCALE GENOMIC DNA]</scope>
    <source>
        <strain evidence="11">ATCC MYA-139 / BCRC 22969 / CBS 8797 / CCRC 22969 / KCTC 17520 / NBRC 10181 / NCYC 3082</strain>
    </source>
</reference>
<accession>J7RXJ4</accession>
<comment type="pathway">
    <text evidence="2 6">Pyrimidine metabolism; CTP biosynthesis via salvage pathway; CTP from cytidine: step 1/3.</text>
</comment>
<dbReference type="GO" id="GO:0004849">
    <property type="term" value="F:uridine kinase activity"/>
    <property type="evidence" value="ECO:0007669"/>
    <property type="project" value="UniProtKB-EC"/>
</dbReference>
<dbReference type="SUPFAM" id="SSF53271">
    <property type="entry name" value="PRTase-like"/>
    <property type="match status" value="1"/>
</dbReference>
<dbReference type="PANTHER" id="PTHR10285">
    <property type="entry name" value="URIDINE KINASE"/>
    <property type="match status" value="1"/>
</dbReference>
<evidence type="ECO:0000259" key="8">
    <source>
        <dbReference type="Pfam" id="PF00485"/>
    </source>
</evidence>
<dbReference type="EMBL" id="HE978317">
    <property type="protein sequence ID" value="CCK69807.1"/>
    <property type="molecule type" value="Genomic_DNA"/>
</dbReference>
<dbReference type="GO" id="GO:0044211">
    <property type="term" value="P:CTP salvage"/>
    <property type="evidence" value="ECO:0007669"/>
    <property type="project" value="UniProtKB-UniPathway"/>
</dbReference>
<protein>
    <recommendedName>
        <fullName evidence="6">Uridine kinase</fullName>
        <ecNumber evidence="6">2.7.1.48</ecNumber>
    </recommendedName>
</protein>
<comment type="pathway">
    <text evidence="1 6">Pyrimidine metabolism; UMP biosynthesis via salvage pathway; UMP from uridine: step 1/1.</text>
</comment>
<dbReference type="InterPro" id="IPR027417">
    <property type="entry name" value="P-loop_NTPase"/>
</dbReference>
<dbReference type="KEGG" id="kng:KNAG_0D00550"/>
<dbReference type="GO" id="GO:0005524">
    <property type="term" value="F:ATP binding"/>
    <property type="evidence" value="ECO:0007669"/>
    <property type="project" value="UniProtKB-KW"/>
</dbReference>
<dbReference type="STRING" id="1071383.J7RXJ4"/>
<keyword evidence="11" id="KW-1185">Reference proteome</keyword>
<proteinExistence type="inferred from homology"/>
<dbReference type="GO" id="GO:0044206">
    <property type="term" value="P:UMP salvage"/>
    <property type="evidence" value="ECO:0007669"/>
    <property type="project" value="UniProtKB-UniPathway"/>
</dbReference>
<dbReference type="OMA" id="EPQLHCE"/>
<evidence type="ECO:0000313" key="10">
    <source>
        <dbReference type="EMBL" id="CCK69807.1"/>
    </source>
</evidence>
<dbReference type="InterPro" id="IPR006083">
    <property type="entry name" value="PRK/URK"/>
</dbReference>
<comment type="catalytic activity">
    <reaction evidence="6">
        <text>uridine + ATP = UMP + ADP + H(+)</text>
        <dbReference type="Rhea" id="RHEA:16825"/>
        <dbReference type="ChEBI" id="CHEBI:15378"/>
        <dbReference type="ChEBI" id="CHEBI:16704"/>
        <dbReference type="ChEBI" id="CHEBI:30616"/>
        <dbReference type="ChEBI" id="CHEBI:57865"/>
        <dbReference type="ChEBI" id="CHEBI:456216"/>
        <dbReference type="EC" id="2.7.1.48"/>
    </reaction>
</comment>
<feature type="region of interest" description="Disordered" evidence="7">
    <location>
        <begin position="1"/>
        <end position="27"/>
    </location>
</feature>
<keyword evidence="5 6" id="KW-0418">Kinase</keyword>
<evidence type="ECO:0000256" key="2">
    <source>
        <dbReference type="ARBA" id="ARBA00004784"/>
    </source>
</evidence>
<dbReference type="UniPathway" id="UPA00579">
    <property type="reaction ID" value="UER00640"/>
</dbReference>
<dbReference type="Proteomes" id="UP000006310">
    <property type="component" value="Chromosome 4"/>
</dbReference>
<dbReference type="NCBIfam" id="NF004018">
    <property type="entry name" value="PRK05480.1"/>
    <property type="match status" value="1"/>
</dbReference>
<evidence type="ECO:0000256" key="3">
    <source>
        <dbReference type="ARBA" id="ARBA00022679"/>
    </source>
</evidence>
<keyword evidence="6" id="KW-0067">ATP-binding</keyword>
<comment type="catalytic activity">
    <reaction evidence="6">
        <text>cytidine + ATP = CMP + ADP + H(+)</text>
        <dbReference type="Rhea" id="RHEA:24674"/>
        <dbReference type="ChEBI" id="CHEBI:15378"/>
        <dbReference type="ChEBI" id="CHEBI:17562"/>
        <dbReference type="ChEBI" id="CHEBI:30616"/>
        <dbReference type="ChEBI" id="CHEBI:60377"/>
        <dbReference type="ChEBI" id="CHEBI:456216"/>
        <dbReference type="EC" id="2.7.1.48"/>
    </reaction>
</comment>
<dbReference type="RefSeq" id="XP_022464053.1">
    <property type="nucleotide sequence ID" value="XM_022607460.1"/>
</dbReference>
<keyword evidence="4 6" id="KW-0547">Nucleotide-binding</keyword>
<dbReference type="SUPFAM" id="SSF52540">
    <property type="entry name" value="P-loop containing nucleoside triphosphate hydrolases"/>
    <property type="match status" value="1"/>
</dbReference>
<dbReference type="HOGENOM" id="CLU_021278_0_2_1"/>
<dbReference type="Pfam" id="PF14681">
    <property type="entry name" value="UPRTase"/>
    <property type="match status" value="1"/>
</dbReference>
<dbReference type="OrthoDB" id="738517at2759"/>
<feature type="domain" description="Phosphoribulokinase/uridine kinase" evidence="8">
    <location>
        <begin position="38"/>
        <end position="226"/>
    </location>
</feature>